<reference evidence="2" key="2">
    <citation type="submission" date="2020-09" db="EMBL/GenBank/DDBJ databases">
        <authorList>
            <person name="Sun Q."/>
            <person name="Ohkuma M."/>
        </authorList>
    </citation>
    <scope>NUCLEOTIDE SEQUENCE</scope>
    <source>
        <strain evidence="2">JCM 13064</strain>
    </source>
</reference>
<dbReference type="EMBL" id="BMNT01000005">
    <property type="protein sequence ID" value="GGK71253.1"/>
    <property type="molecule type" value="Genomic_DNA"/>
</dbReference>
<feature type="region of interest" description="Disordered" evidence="1">
    <location>
        <begin position="36"/>
        <end position="58"/>
    </location>
</feature>
<dbReference type="Proteomes" id="UP000645217">
    <property type="component" value="Unassembled WGS sequence"/>
</dbReference>
<comment type="caution">
    <text evidence="2">The sequence shown here is derived from an EMBL/GenBank/DDBJ whole genome shotgun (WGS) entry which is preliminary data.</text>
</comment>
<reference evidence="2" key="1">
    <citation type="journal article" date="2014" name="Int. J. Syst. Evol. Microbiol.">
        <title>Complete genome sequence of Corynebacterium casei LMG S-19264T (=DSM 44701T), isolated from a smear-ripened cheese.</title>
        <authorList>
            <consortium name="US DOE Joint Genome Institute (JGI-PGF)"/>
            <person name="Walter F."/>
            <person name="Albersmeier A."/>
            <person name="Kalinowski J."/>
            <person name="Ruckert C."/>
        </authorList>
    </citation>
    <scope>NUCLEOTIDE SEQUENCE</scope>
    <source>
        <strain evidence="2">JCM 13064</strain>
    </source>
</reference>
<organism evidence="2 3">
    <name type="scientific">Sphaerisporangium melleum</name>
    <dbReference type="NCBI Taxonomy" id="321316"/>
    <lineage>
        <taxon>Bacteria</taxon>
        <taxon>Bacillati</taxon>
        <taxon>Actinomycetota</taxon>
        <taxon>Actinomycetes</taxon>
        <taxon>Streptosporangiales</taxon>
        <taxon>Streptosporangiaceae</taxon>
        <taxon>Sphaerisporangium</taxon>
    </lineage>
</organism>
<evidence type="ECO:0000256" key="1">
    <source>
        <dbReference type="SAM" id="MobiDB-lite"/>
    </source>
</evidence>
<evidence type="ECO:0000313" key="3">
    <source>
        <dbReference type="Proteomes" id="UP000645217"/>
    </source>
</evidence>
<sequence>MAGAAVERGGLAATLAGAGAVAAVLVLGMALGLARPPAPHPDPDPPVAQGPAEPRTYGPDAVVVTALPSTQPPPSRAEEAHAAELLLADPRLGEVVRDAYAASAGRPLVSARDLRVRSLVFRRHGCQAVRCLQLFVWFPGGDQLDIGRVIVDMNAGSVRVLAW</sequence>
<gene>
    <name evidence="2" type="ORF">GCM10007964_12590</name>
</gene>
<keyword evidence="3" id="KW-1185">Reference proteome</keyword>
<name>A0A917VFM8_9ACTN</name>
<proteinExistence type="predicted"/>
<feature type="compositionally biased region" description="Pro residues" evidence="1">
    <location>
        <begin position="36"/>
        <end position="48"/>
    </location>
</feature>
<evidence type="ECO:0000313" key="2">
    <source>
        <dbReference type="EMBL" id="GGK71253.1"/>
    </source>
</evidence>
<dbReference type="AlphaFoldDB" id="A0A917VFM8"/>
<accession>A0A917VFM8</accession>
<protein>
    <submittedName>
        <fullName evidence="2">Uncharacterized protein</fullName>
    </submittedName>
</protein>